<dbReference type="GO" id="GO:0050518">
    <property type="term" value="F:2-C-methyl-D-erythritol 4-phosphate cytidylyltransferase activity"/>
    <property type="evidence" value="ECO:0007669"/>
    <property type="project" value="UniProtKB-UniRule"/>
</dbReference>
<keyword evidence="5 7" id="KW-0548">Nucleotidyltransferase</keyword>
<evidence type="ECO:0000256" key="6">
    <source>
        <dbReference type="ARBA" id="ARBA00023229"/>
    </source>
</evidence>
<proteinExistence type="inferred from homology"/>
<dbReference type="AlphaFoldDB" id="F8AXW7"/>
<evidence type="ECO:0000256" key="2">
    <source>
        <dbReference type="ARBA" id="ARBA00004787"/>
    </source>
</evidence>
<accession>F8AXW7</accession>
<protein>
    <recommendedName>
        <fullName evidence="7">2-C-methyl-D-erythritol 4-phosphate cytidylyltransferase</fullName>
        <ecNumber evidence="7">2.7.7.60</ecNumber>
    </recommendedName>
    <alternativeName>
        <fullName evidence="7">4-diphosphocytidyl-2C-methyl-D-erythritol synthase</fullName>
    </alternativeName>
    <alternativeName>
        <fullName evidence="7">MEP cytidylyltransferase</fullName>
        <shortName evidence="7">MCT</shortName>
    </alternativeName>
</protein>
<evidence type="ECO:0000256" key="5">
    <source>
        <dbReference type="ARBA" id="ARBA00022695"/>
    </source>
</evidence>
<dbReference type="InterPro" id="IPR034683">
    <property type="entry name" value="IspD/TarI"/>
</dbReference>
<name>F8AXW7_9ACTN</name>
<feature type="site" description="Transition state stabilizer" evidence="7">
    <location>
        <position position="19"/>
    </location>
</feature>
<dbReference type="InterPro" id="IPR050088">
    <property type="entry name" value="IspD/TarI_cytidylyltransf_bact"/>
</dbReference>
<dbReference type="STRING" id="656024.FsymDg_4279"/>
<dbReference type="InterPro" id="IPR029044">
    <property type="entry name" value="Nucleotide-diphossugar_trans"/>
</dbReference>
<comment type="similarity">
    <text evidence="3 7">Belongs to the IspD/TarI cytidylyltransferase family. IspD subfamily.</text>
</comment>
<dbReference type="PANTHER" id="PTHR32125:SF4">
    <property type="entry name" value="2-C-METHYL-D-ERYTHRITOL 4-PHOSPHATE CYTIDYLYLTRANSFERASE, CHLOROPLASTIC"/>
    <property type="match status" value="1"/>
</dbReference>
<dbReference type="GO" id="GO:0019288">
    <property type="term" value="P:isopentenyl diphosphate biosynthetic process, methylerythritol 4-phosphate pathway"/>
    <property type="evidence" value="ECO:0007669"/>
    <property type="project" value="UniProtKB-UniRule"/>
</dbReference>
<dbReference type="FunFam" id="3.90.550.10:FF:000003">
    <property type="entry name" value="2-C-methyl-D-erythritol 4-phosphate cytidylyltransferase"/>
    <property type="match status" value="1"/>
</dbReference>
<dbReference type="NCBIfam" id="TIGR00453">
    <property type="entry name" value="ispD"/>
    <property type="match status" value="1"/>
</dbReference>
<dbReference type="SUPFAM" id="SSF53448">
    <property type="entry name" value="Nucleotide-diphospho-sugar transferases"/>
    <property type="match status" value="1"/>
</dbReference>
<evidence type="ECO:0000256" key="7">
    <source>
        <dbReference type="HAMAP-Rule" id="MF_00108"/>
    </source>
</evidence>
<evidence type="ECO:0000313" key="9">
    <source>
        <dbReference type="Proteomes" id="UP000001549"/>
    </source>
</evidence>
<sequence>MHMSDRVAAVVPAAGRGERLGGSVPKALRSLAGRSLVQHAVESLTSAALVDQVVVAAPTAELDAFAALLGPGVQVIAGGAERIDSVRAALAVLDETVGVVLVHDAARPLTPPALVDTVASAVLAGAPAVIPVLAVNDTIKQIDDTGRVVRTVPRDVLRAVQTPQGFRRDVLDDAYRLSATLPPEVAITDDAGLVEALGVVVMTVPGAQEAFKVTRPADLVLAEALLAHR</sequence>
<evidence type="ECO:0000256" key="3">
    <source>
        <dbReference type="ARBA" id="ARBA00009789"/>
    </source>
</evidence>
<dbReference type="KEGG" id="fsy:FsymDg_4279"/>
<dbReference type="EC" id="2.7.7.60" evidence="7"/>
<comment type="function">
    <text evidence="7">Catalyzes the formation of 4-diphosphocytidyl-2-C-methyl-D-erythritol from CTP and 2-C-methyl-D-erythritol 4-phosphate (MEP).</text>
</comment>
<dbReference type="PROSITE" id="PS01295">
    <property type="entry name" value="ISPD"/>
    <property type="match status" value="1"/>
</dbReference>
<evidence type="ECO:0000256" key="4">
    <source>
        <dbReference type="ARBA" id="ARBA00022679"/>
    </source>
</evidence>
<dbReference type="Gene3D" id="3.90.550.10">
    <property type="entry name" value="Spore Coat Polysaccharide Biosynthesis Protein SpsA, Chain A"/>
    <property type="match status" value="1"/>
</dbReference>
<dbReference type="CDD" id="cd02516">
    <property type="entry name" value="CDP-ME_synthetase"/>
    <property type="match status" value="1"/>
</dbReference>
<dbReference type="HAMAP" id="MF_00108">
    <property type="entry name" value="IspD"/>
    <property type="match status" value="1"/>
</dbReference>
<dbReference type="InterPro" id="IPR001228">
    <property type="entry name" value="IspD"/>
</dbReference>
<dbReference type="Proteomes" id="UP000001549">
    <property type="component" value="Chromosome"/>
</dbReference>
<reference evidence="8 9" key="1">
    <citation type="submission" date="2011-05" db="EMBL/GenBank/DDBJ databases">
        <title>Complete sequence of chromosome of Frankia symbiont of Datisca glomerata.</title>
        <authorList>
            <consortium name="US DOE Joint Genome Institute"/>
            <person name="Lucas S."/>
            <person name="Han J."/>
            <person name="Lapidus A."/>
            <person name="Cheng J.-F."/>
            <person name="Goodwin L."/>
            <person name="Pitluck S."/>
            <person name="Peters L."/>
            <person name="Mikhailova N."/>
            <person name="Chertkov O."/>
            <person name="Teshima H."/>
            <person name="Han C."/>
            <person name="Tapia R."/>
            <person name="Land M."/>
            <person name="Hauser L."/>
            <person name="Kyrpides N."/>
            <person name="Ivanova N."/>
            <person name="Pagani I."/>
            <person name="Berry A."/>
            <person name="Pawlowski K."/>
            <person name="Persson T."/>
            <person name="Vanden Heuvel B."/>
            <person name="Benson D."/>
            <person name="Woyke T."/>
        </authorList>
    </citation>
    <scope>NUCLEOTIDE SEQUENCE [LARGE SCALE GENOMIC DNA]</scope>
    <source>
        <strain evidence="9">4085684</strain>
    </source>
</reference>
<dbReference type="InterPro" id="IPR018294">
    <property type="entry name" value="ISPD_synthase_CS"/>
</dbReference>
<evidence type="ECO:0000313" key="8">
    <source>
        <dbReference type="EMBL" id="AEH11539.1"/>
    </source>
</evidence>
<evidence type="ECO:0000256" key="1">
    <source>
        <dbReference type="ARBA" id="ARBA00001282"/>
    </source>
</evidence>
<keyword evidence="4 7" id="KW-0808">Transferase</keyword>
<dbReference type="UniPathway" id="UPA00056">
    <property type="reaction ID" value="UER00093"/>
</dbReference>
<dbReference type="PANTHER" id="PTHR32125">
    <property type="entry name" value="2-C-METHYL-D-ERYTHRITOL 4-PHOSPHATE CYTIDYLYLTRANSFERASE, CHLOROPLASTIC"/>
    <property type="match status" value="1"/>
</dbReference>
<feature type="site" description="Transition state stabilizer" evidence="7">
    <location>
        <position position="26"/>
    </location>
</feature>
<feature type="site" description="Positions MEP for the nucleophilic attack" evidence="7">
    <location>
        <position position="154"/>
    </location>
</feature>
<dbReference type="HOGENOM" id="CLU_061281_1_1_11"/>
<dbReference type="eggNOG" id="COG1211">
    <property type="taxonomic scope" value="Bacteria"/>
</dbReference>
<dbReference type="Pfam" id="PF01128">
    <property type="entry name" value="IspD"/>
    <property type="match status" value="1"/>
</dbReference>
<dbReference type="EMBL" id="CP002801">
    <property type="protein sequence ID" value="AEH11539.1"/>
    <property type="molecule type" value="Genomic_DNA"/>
</dbReference>
<gene>
    <name evidence="7" type="primary">ispD</name>
    <name evidence="8" type="ordered locus">FsymDg_4279</name>
</gene>
<organism evidence="8 9">
    <name type="scientific">Candidatus Protofrankia datiscae</name>
    <dbReference type="NCBI Taxonomy" id="2716812"/>
    <lineage>
        <taxon>Bacteria</taxon>
        <taxon>Bacillati</taxon>
        <taxon>Actinomycetota</taxon>
        <taxon>Actinomycetes</taxon>
        <taxon>Frankiales</taxon>
        <taxon>Frankiaceae</taxon>
        <taxon>Protofrankia</taxon>
    </lineage>
</organism>
<comment type="catalytic activity">
    <reaction evidence="1 7">
        <text>2-C-methyl-D-erythritol 4-phosphate + CTP + H(+) = 4-CDP-2-C-methyl-D-erythritol + diphosphate</text>
        <dbReference type="Rhea" id="RHEA:13429"/>
        <dbReference type="ChEBI" id="CHEBI:15378"/>
        <dbReference type="ChEBI" id="CHEBI:33019"/>
        <dbReference type="ChEBI" id="CHEBI:37563"/>
        <dbReference type="ChEBI" id="CHEBI:57823"/>
        <dbReference type="ChEBI" id="CHEBI:58262"/>
        <dbReference type="EC" id="2.7.7.60"/>
    </reaction>
</comment>
<keyword evidence="6 7" id="KW-0414">Isoprene biosynthesis</keyword>
<feature type="site" description="Positions MEP for the nucleophilic attack" evidence="7">
    <location>
        <position position="212"/>
    </location>
</feature>
<keyword evidence="9" id="KW-1185">Reference proteome</keyword>
<comment type="pathway">
    <text evidence="2 7">Isoprenoid biosynthesis; isopentenyl diphosphate biosynthesis via DXP pathway; isopentenyl diphosphate from 1-deoxy-D-xylulose 5-phosphate: step 2/6.</text>
</comment>